<evidence type="ECO:0000256" key="1">
    <source>
        <dbReference type="ARBA" id="ARBA00005051"/>
    </source>
</evidence>
<keyword evidence="6" id="KW-0547">Nucleotide-binding</keyword>
<proteinExistence type="inferred from homology"/>
<evidence type="ECO:0000259" key="13">
    <source>
        <dbReference type="PROSITE" id="PS00794"/>
    </source>
</evidence>
<gene>
    <name evidence="14" type="primary">folK</name>
    <name evidence="14" type="ORF">AB6713_00165</name>
</gene>
<evidence type="ECO:0000256" key="5">
    <source>
        <dbReference type="ARBA" id="ARBA00022679"/>
    </source>
</evidence>
<keyword evidence="9" id="KW-0289">Folate biosynthesis</keyword>
<reference evidence="14 15" key="1">
    <citation type="submission" date="2024-07" db="EMBL/GenBank/DDBJ databases">
        <title>Luteimonas salilacus sp. nov., isolated from the shore soil of Salt Lake in Tibet of China.</title>
        <authorList>
            <person name="Zhang X."/>
            <person name="Li A."/>
        </authorList>
    </citation>
    <scope>NUCLEOTIDE SEQUENCE [LARGE SCALE GENOMIC DNA]</scope>
    <source>
        <strain evidence="14 15">B3-2-R+30</strain>
    </source>
</reference>
<accession>A0ABV4HJX0</accession>
<dbReference type="Pfam" id="PF01288">
    <property type="entry name" value="HPPK"/>
    <property type="match status" value="1"/>
</dbReference>
<keyword evidence="8" id="KW-0067">ATP-binding</keyword>
<evidence type="ECO:0000256" key="12">
    <source>
        <dbReference type="ARBA" id="ARBA00033413"/>
    </source>
</evidence>
<dbReference type="InterPro" id="IPR035907">
    <property type="entry name" value="Hppk_sf"/>
</dbReference>
<dbReference type="PROSITE" id="PS00794">
    <property type="entry name" value="HPPK"/>
    <property type="match status" value="1"/>
</dbReference>
<evidence type="ECO:0000256" key="8">
    <source>
        <dbReference type="ARBA" id="ARBA00022840"/>
    </source>
</evidence>
<evidence type="ECO:0000256" key="6">
    <source>
        <dbReference type="ARBA" id="ARBA00022741"/>
    </source>
</evidence>
<name>A0ABV4HJX0_9GAMM</name>
<dbReference type="PANTHER" id="PTHR43071">
    <property type="entry name" value="2-AMINO-4-HYDROXY-6-HYDROXYMETHYLDIHYDROPTERIDINE PYROPHOSPHOKINASE"/>
    <property type="match status" value="1"/>
</dbReference>
<keyword evidence="5 14" id="KW-0808">Transferase</keyword>
<dbReference type="Gene3D" id="3.30.70.560">
    <property type="entry name" value="7,8-Dihydro-6-hydroxymethylpterin-pyrophosphokinase HPPK"/>
    <property type="match status" value="1"/>
</dbReference>
<feature type="domain" description="7,8-dihydro-6-hydroxymethylpterin-pyrophosphokinase" evidence="13">
    <location>
        <begin position="93"/>
        <end position="104"/>
    </location>
</feature>
<evidence type="ECO:0000256" key="7">
    <source>
        <dbReference type="ARBA" id="ARBA00022777"/>
    </source>
</evidence>
<comment type="caution">
    <text evidence="14">The sequence shown here is derived from an EMBL/GenBank/DDBJ whole genome shotgun (WGS) entry which is preliminary data.</text>
</comment>
<dbReference type="PANTHER" id="PTHR43071:SF1">
    <property type="entry name" value="2-AMINO-4-HYDROXY-6-HYDROXYMETHYLDIHYDROPTERIDINE PYROPHOSPHOKINASE"/>
    <property type="match status" value="1"/>
</dbReference>
<keyword evidence="7" id="KW-0418">Kinase</keyword>
<sequence>MNRPAVACVGLGGNLGDVAATLRKAIAALAALPDTRLLRTSRFYRTPPWGVEAQPGFVNAAVALETGLVARALLDQLLRIERDFGRVRAADDRWGPRTLDLDLLLYGEAVVDEPGLRVPHPHLHERAFALAPLLEVLPEAVIPGIGPARDALATLDTAGIEPL</sequence>
<comment type="pathway">
    <text evidence="1">Cofactor biosynthesis; tetrahydrofolate biosynthesis; 2-amino-4-hydroxy-6-hydroxymethyl-7,8-dihydropteridine diphosphate from 7,8-dihydroneopterin triphosphate: step 4/4.</text>
</comment>
<evidence type="ECO:0000313" key="15">
    <source>
        <dbReference type="Proteomes" id="UP001566331"/>
    </source>
</evidence>
<evidence type="ECO:0000256" key="9">
    <source>
        <dbReference type="ARBA" id="ARBA00022909"/>
    </source>
</evidence>
<dbReference type="GO" id="GO:0003848">
    <property type="term" value="F:2-amino-4-hydroxy-6-hydroxymethyldihydropteridine diphosphokinase activity"/>
    <property type="evidence" value="ECO:0007669"/>
    <property type="project" value="UniProtKB-EC"/>
</dbReference>
<dbReference type="Proteomes" id="UP001566331">
    <property type="component" value="Unassembled WGS sequence"/>
</dbReference>
<dbReference type="CDD" id="cd00483">
    <property type="entry name" value="HPPK"/>
    <property type="match status" value="1"/>
</dbReference>
<protein>
    <recommendedName>
        <fullName evidence="4">2-amino-4-hydroxy-6-hydroxymethyldihydropteridine pyrophosphokinase</fullName>
        <ecNumber evidence="3">2.7.6.3</ecNumber>
    </recommendedName>
    <alternativeName>
        <fullName evidence="11">6-hydroxymethyl-7,8-dihydropterin pyrophosphokinase</fullName>
    </alternativeName>
    <alternativeName>
        <fullName evidence="12">7,8-dihydro-6-hydroxymethylpterin-pyrophosphokinase</fullName>
    </alternativeName>
</protein>
<dbReference type="EMBL" id="JBFWIC010000001">
    <property type="protein sequence ID" value="MEZ0473041.1"/>
    <property type="molecule type" value="Genomic_DNA"/>
</dbReference>
<evidence type="ECO:0000313" key="14">
    <source>
        <dbReference type="EMBL" id="MEZ0473041.1"/>
    </source>
</evidence>
<evidence type="ECO:0000256" key="2">
    <source>
        <dbReference type="ARBA" id="ARBA00005810"/>
    </source>
</evidence>
<dbReference type="SUPFAM" id="SSF55083">
    <property type="entry name" value="6-hydroxymethyl-7,8-dihydropterin pyrophosphokinase, HPPK"/>
    <property type="match status" value="1"/>
</dbReference>
<dbReference type="NCBIfam" id="TIGR01498">
    <property type="entry name" value="folK"/>
    <property type="match status" value="1"/>
</dbReference>
<evidence type="ECO:0000256" key="3">
    <source>
        <dbReference type="ARBA" id="ARBA00013253"/>
    </source>
</evidence>
<keyword evidence="15" id="KW-1185">Reference proteome</keyword>
<dbReference type="EC" id="2.7.6.3" evidence="3"/>
<comment type="function">
    <text evidence="10">Catalyzes the transfer of pyrophosphate from adenosine triphosphate (ATP) to 6-hydroxymethyl-7,8-dihydropterin, an enzymatic step in folate biosynthesis pathway.</text>
</comment>
<evidence type="ECO:0000256" key="10">
    <source>
        <dbReference type="ARBA" id="ARBA00029409"/>
    </source>
</evidence>
<evidence type="ECO:0000256" key="11">
    <source>
        <dbReference type="ARBA" id="ARBA00029766"/>
    </source>
</evidence>
<dbReference type="RefSeq" id="WP_370563160.1">
    <property type="nucleotide sequence ID" value="NZ_JBFWIB010000003.1"/>
</dbReference>
<dbReference type="InterPro" id="IPR000550">
    <property type="entry name" value="Hppk"/>
</dbReference>
<comment type="similarity">
    <text evidence="2">Belongs to the HPPK family.</text>
</comment>
<organism evidence="14 15">
    <name type="scientific">Luteimonas salinilitoris</name>
    <dbReference type="NCBI Taxonomy" id="3237697"/>
    <lineage>
        <taxon>Bacteria</taxon>
        <taxon>Pseudomonadati</taxon>
        <taxon>Pseudomonadota</taxon>
        <taxon>Gammaproteobacteria</taxon>
        <taxon>Lysobacterales</taxon>
        <taxon>Lysobacteraceae</taxon>
        <taxon>Luteimonas</taxon>
    </lineage>
</organism>
<evidence type="ECO:0000256" key="4">
    <source>
        <dbReference type="ARBA" id="ARBA00016218"/>
    </source>
</evidence>